<feature type="domain" description="Neprosin PEP catalytic" evidence="2">
    <location>
        <begin position="71"/>
        <end position="318"/>
    </location>
</feature>
<feature type="chain" id="PRO_5043542152" description="Neprosin PEP catalytic domain-containing protein" evidence="1">
    <location>
        <begin position="23"/>
        <end position="318"/>
    </location>
</feature>
<accession>A0AAW1LQ44</accession>
<dbReference type="EMBL" id="JBDFQZ010000004">
    <property type="protein sequence ID" value="KAK9735860.1"/>
    <property type="molecule type" value="Genomic_DNA"/>
</dbReference>
<evidence type="ECO:0000259" key="2">
    <source>
        <dbReference type="PROSITE" id="PS52045"/>
    </source>
</evidence>
<dbReference type="PANTHER" id="PTHR31589">
    <property type="entry name" value="PROTEIN, PUTATIVE (DUF239)-RELATED-RELATED"/>
    <property type="match status" value="1"/>
</dbReference>
<evidence type="ECO:0000256" key="1">
    <source>
        <dbReference type="SAM" id="SignalP"/>
    </source>
</evidence>
<proteinExistence type="predicted"/>
<dbReference type="Pfam" id="PF03080">
    <property type="entry name" value="Neprosin"/>
    <property type="match status" value="1"/>
</dbReference>
<dbReference type="AlphaFoldDB" id="A0AAW1LQ44"/>
<dbReference type="Proteomes" id="UP001443914">
    <property type="component" value="Unassembled WGS sequence"/>
</dbReference>
<dbReference type="PROSITE" id="PS52045">
    <property type="entry name" value="NEPROSIN_PEP_CD"/>
    <property type="match status" value="1"/>
</dbReference>
<evidence type="ECO:0000313" key="3">
    <source>
        <dbReference type="EMBL" id="KAK9735860.1"/>
    </source>
</evidence>
<protein>
    <recommendedName>
        <fullName evidence="2">Neprosin PEP catalytic domain-containing protein</fullName>
    </recommendedName>
</protein>
<comment type="caution">
    <text evidence="3">The sequence shown here is derived from an EMBL/GenBank/DDBJ whole genome shotgun (WGS) entry which is preliminary data.</text>
</comment>
<gene>
    <name evidence="3" type="ORF">RND81_04G233300</name>
</gene>
<keyword evidence="1" id="KW-0732">Signal</keyword>
<keyword evidence="4" id="KW-1185">Reference proteome</keyword>
<feature type="signal peptide" evidence="1">
    <location>
        <begin position="1"/>
        <end position="22"/>
    </location>
</feature>
<reference evidence="3" key="1">
    <citation type="submission" date="2024-03" db="EMBL/GenBank/DDBJ databases">
        <title>WGS assembly of Saponaria officinalis var. Norfolk2.</title>
        <authorList>
            <person name="Jenkins J."/>
            <person name="Shu S."/>
            <person name="Grimwood J."/>
            <person name="Barry K."/>
            <person name="Goodstein D."/>
            <person name="Schmutz J."/>
            <person name="Leebens-Mack J."/>
            <person name="Osbourn A."/>
        </authorList>
    </citation>
    <scope>NUCLEOTIDE SEQUENCE [LARGE SCALE GENOMIC DNA]</scope>
    <source>
        <strain evidence="3">JIC</strain>
    </source>
</reference>
<name>A0AAW1LQ44_SAPOF</name>
<evidence type="ECO:0000313" key="4">
    <source>
        <dbReference type="Proteomes" id="UP001443914"/>
    </source>
</evidence>
<sequence>MEVKVVAILSIILCSLFSNTLCRVISIDQHQTNYIKDKTNVDDFLGQKSNNVGFKEDGHTIKDFDPTPPRPTIKDHCHAVVQTRANDAKRFFGTQASISLYKPKVQSNQWSSARMKLSNGGDSIEAGWMVNPDIFKDNEAHLYTKYSVGGKECINTQCPGFIVVDTRIPLGFIPTTYSQINGDQWTWNITIKKHQDDGNWWLSGITSSGEIGIGYWPKSLFSSPLAEVANQVQWGGEIGNAGASYPQPEMGSGIVADYNTNLSAFFQQVTIVNESFQNVQPDDTEKDADCSPYYLSRDRDSHDAYWGRLIFFGGTQLD</sequence>
<dbReference type="InterPro" id="IPR053168">
    <property type="entry name" value="Glutamic_endopeptidase"/>
</dbReference>
<organism evidence="3 4">
    <name type="scientific">Saponaria officinalis</name>
    <name type="common">Common soapwort</name>
    <name type="synonym">Lychnis saponaria</name>
    <dbReference type="NCBI Taxonomy" id="3572"/>
    <lineage>
        <taxon>Eukaryota</taxon>
        <taxon>Viridiplantae</taxon>
        <taxon>Streptophyta</taxon>
        <taxon>Embryophyta</taxon>
        <taxon>Tracheophyta</taxon>
        <taxon>Spermatophyta</taxon>
        <taxon>Magnoliopsida</taxon>
        <taxon>eudicotyledons</taxon>
        <taxon>Gunneridae</taxon>
        <taxon>Pentapetalae</taxon>
        <taxon>Caryophyllales</taxon>
        <taxon>Caryophyllaceae</taxon>
        <taxon>Caryophylleae</taxon>
        <taxon>Saponaria</taxon>
    </lineage>
</organism>
<dbReference type="PANTHER" id="PTHR31589:SF223">
    <property type="entry name" value="PROTEIN, PUTATIVE (DUF239)-RELATED"/>
    <property type="match status" value="1"/>
</dbReference>
<dbReference type="InterPro" id="IPR004314">
    <property type="entry name" value="Neprosin"/>
</dbReference>